<gene>
    <name evidence="1" type="ORF">ACFQ2N_01710</name>
</gene>
<protein>
    <submittedName>
        <fullName evidence="1">Uncharacterized protein</fullName>
    </submittedName>
</protein>
<keyword evidence="2" id="KW-1185">Reference proteome</keyword>
<dbReference type="EMBL" id="JBHTKN010000001">
    <property type="protein sequence ID" value="MFD1041065.1"/>
    <property type="molecule type" value="Genomic_DNA"/>
</dbReference>
<evidence type="ECO:0000313" key="1">
    <source>
        <dbReference type="EMBL" id="MFD1041065.1"/>
    </source>
</evidence>
<name>A0ABW3LVW2_9GAMM</name>
<organism evidence="1 2">
    <name type="scientific">Pseudoxanthomonas kaohsiungensis</name>
    <dbReference type="NCBI Taxonomy" id="283923"/>
    <lineage>
        <taxon>Bacteria</taxon>
        <taxon>Pseudomonadati</taxon>
        <taxon>Pseudomonadota</taxon>
        <taxon>Gammaproteobacteria</taxon>
        <taxon>Lysobacterales</taxon>
        <taxon>Lysobacteraceae</taxon>
        <taxon>Pseudoxanthomonas</taxon>
    </lineage>
</organism>
<dbReference type="Proteomes" id="UP001597033">
    <property type="component" value="Unassembled WGS sequence"/>
</dbReference>
<sequence length="144" mass="15122">MSQAGLSWLMALGTVLAPASGDVDLAKSAGPGSDAHWAGRRVADVLPAAEIERVVLLKALTSTTAAHDLAGIRRILRQAAEHTFLDQAPRQGLLRLGREDSIWEAVLVVRDGAVFGFVADGEHACLRAADGQGGCFTLPRAAQE</sequence>
<comment type="caution">
    <text evidence="1">The sequence shown here is derived from an EMBL/GenBank/DDBJ whole genome shotgun (WGS) entry which is preliminary data.</text>
</comment>
<accession>A0ABW3LVW2</accession>
<dbReference type="RefSeq" id="WP_162376713.1">
    <property type="nucleotide sequence ID" value="NZ_JBHTKN010000001.1"/>
</dbReference>
<proteinExistence type="predicted"/>
<reference evidence="2" key="1">
    <citation type="journal article" date="2019" name="Int. J. Syst. Evol. Microbiol.">
        <title>The Global Catalogue of Microorganisms (GCM) 10K type strain sequencing project: providing services to taxonomists for standard genome sequencing and annotation.</title>
        <authorList>
            <consortium name="The Broad Institute Genomics Platform"/>
            <consortium name="The Broad Institute Genome Sequencing Center for Infectious Disease"/>
            <person name="Wu L."/>
            <person name="Ma J."/>
        </authorList>
    </citation>
    <scope>NUCLEOTIDE SEQUENCE [LARGE SCALE GENOMIC DNA]</scope>
    <source>
        <strain evidence="2">CCUG 55854</strain>
    </source>
</reference>
<evidence type="ECO:0000313" key="2">
    <source>
        <dbReference type="Proteomes" id="UP001597033"/>
    </source>
</evidence>